<sequence length="499" mass="57258">MSRRSNLPLYPEHDLEVSFDINFTNEDLFMVNKVRMMINLILHCEPGMSVISWDGAGLALCQDKARRYLLDSINTRIFFFFFRLGTARHRDLNHGPLACEVDALTTMPSPHPDCYVLNFKAKVITELCRPGVFYSTMIDETPKPEQRMQQLDIQVRYFSESKQQVTVEHLMSFNLGRATRDIIVDHIEEALAELPRNGLLSFFSDGPNVMNNVKSKVKQRVNANLLDIGECSLHKVHNAFAKGLDVFCSDVEELVRDVYYSFKHAVRAEVLKEQQEVLNTAPHVLLRHVSNRWLTLQDSLSRIQEQFPAIRHYFLKDVAANRRFDAQTQHKRLASAFSSRTLYTKVLFLRNTAELFAGFQRLFLKQEPLFHFLHEELVALVQRVLNRVLCGEVFCEKSAQDLMQLDLDDSALWKAQPELGADTEKAMDAWDPVEKKAFRLGALFFFFLACGKALLKTLPLANKVIKHARFLTLNYASINKEVQSVQYLAGQLPGVVTDL</sequence>
<evidence type="ECO:0000313" key="2">
    <source>
        <dbReference type="Proteomes" id="UP000821866"/>
    </source>
</evidence>
<name>A0A9J6E2K2_RHIMP</name>
<reference evidence="1" key="2">
    <citation type="submission" date="2021-09" db="EMBL/GenBank/DDBJ databases">
        <authorList>
            <person name="Jia N."/>
            <person name="Wang J."/>
            <person name="Shi W."/>
            <person name="Du L."/>
            <person name="Sun Y."/>
            <person name="Zhan W."/>
            <person name="Jiang J."/>
            <person name="Wang Q."/>
            <person name="Zhang B."/>
            <person name="Ji P."/>
            <person name="Sakyi L.B."/>
            <person name="Cui X."/>
            <person name="Yuan T."/>
            <person name="Jiang B."/>
            <person name="Yang W."/>
            <person name="Lam T.T.-Y."/>
            <person name="Chang Q."/>
            <person name="Ding S."/>
            <person name="Wang X."/>
            <person name="Zhu J."/>
            <person name="Ruan X."/>
            <person name="Zhao L."/>
            <person name="Wei J."/>
            <person name="Que T."/>
            <person name="Du C."/>
            <person name="Cheng J."/>
            <person name="Dai P."/>
            <person name="Han X."/>
            <person name="Huang E."/>
            <person name="Gao Y."/>
            <person name="Liu J."/>
            <person name="Shao H."/>
            <person name="Ye R."/>
            <person name="Li L."/>
            <person name="Wei W."/>
            <person name="Wang X."/>
            <person name="Wang C."/>
            <person name="Huo Q."/>
            <person name="Li W."/>
            <person name="Guo W."/>
            <person name="Chen H."/>
            <person name="Chen S."/>
            <person name="Zhou L."/>
            <person name="Zhou L."/>
            <person name="Ni X."/>
            <person name="Tian J."/>
            <person name="Zhou Y."/>
            <person name="Sheng Y."/>
            <person name="Liu T."/>
            <person name="Pan Y."/>
            <person name="Xia L."/>
            <person name="Li J."/>
            <person name="Zhao F."/>
            <person name="Cao W."/>
        </authorList>
    </citation>
    <scope>NUCLEOTIDE SEQUENCE</scope>
    <source>
        <strain evidence="1">Rmic-2018</strain>
        <tissue evidence="1">Larvae</tissue>
    </source>
</reference>
<comment type="caution">
    <text evidence="1">The sequence shown here is derived from an EMBL/GenBank/DDBJ whole genome shotgun (WGS) entry which is preliminary data.</text>
</comment>
<keyword evidence="2" id="KW-1185">Reference proteome</keyword>
<dbReference type="EMBL" id="JABSTU010000006">
    <property type="protein sequence ID" value="KAH8028389.1"/>
    <property type="molecule type" value="Genomic_DNA"/>
</dbReference>
<reference evidence="1" key="1">
    <citation type="journal article" date="2020" name="Cell">
        <title>Large-Scale Comparative Analyses of Tick Genomes Elucidate Their Genetic Diversity and Vector Capacities.</title>
        <authorList>
            <consortium name="Tick Genome and Microbiome Consortium (TIGMIC)"/>
            <person name="Jia N."/>
            <person name="Wang J."/>
            <person name="Shi W."/>
            <person name="Du L."/>
            <person name="Sun Y."/>
            <person name="Zhan W."/>
            <person name="Jiang J.F."/>
            <person name="Wang Q."/>
            <person name="Zhang B."/>
            <person name="Ji P."/>
            <person name="Bell-Sakyi L."/>
            <person name="Cui X.M."/>
            <person name="Yuan T.T."/>
            <person name="Jiang B.G."/>
            <person name="Yang W.F."/>
            <person name="Lam T.T."/>
            <person name="Chang Q.C."/>
            <person name="Ding S.J."/>
            <person name="Wang X.J."/>
            <person name="Zhu J.G."/>
            <person name="Ruan X.D."/>
            <person name="Zhao L."/>
            <person name="Wei J.T."/>
            <person name="Ye R.Z."/>
            <person name="Que T.C."/>
            <person name="Du C.H."/>
            <person name="Zhou Y.H."/>
            <person name="Cheng J.X."/>
            <person name="Dai P.F."/>
            <person name="Guo W.B."/>
            <person name="Han X.H."/>
            <person name="Huang E.J."/>
            <person name="Li L.F."/>
            <person name="Wei W."/>
            <person name="Gao Y.C."/>
            <person name="Liu J.Z."/>
            <person name="Shao H.Z."/>
            <person name="Wang X."/>
            <person name="Wang C.C."/>
            <person name="Yang T.C."/>
            <person name="Huo Q.B."/>
            <person name="Li W."/>
            <person name="Chen H.Y."/>
            <person name="Chen S.E."/>
            <person name="Zhou L.G."/>
            <person name="Ni X.B."/>
            <person name="Tian J.H."/>
            <person name="Sheng Y."/>
            <person name="Liu T."/>
            <person name="Pan Y.S."/>
            <person name="Xia L.Y."/>
            <person name="Li J."/>
            <person name="Zhao F."/>
            <person name="Cao W.C."/>
        </authorList>
    </citation>
    <scope>NUCLEOTIDE SEQUENCE</scope>
    <source>
        <strain evidence="1">Rmic-2018</strain>
    </source>
</reference>
<protein>
    <submittedName>
        <fullName evidence="1">Uncharacterized protein</fullName>
    </submittedName>
</protein>
<dbReference type="VEuPathDB" id="VectorBase:LOC119167213"/>
<gene>
    <name evidence="1" type="ORF">HPB51_016502</name>
</gene>
<dbReference type="Proteomes" id="UP000821866">
    <property type="component" value="Chromosome 4"/>
</dbReference>
<evidence type="ECO:0000313" key="1">
    <source>
        <dbReference type="EMBL" id="KAH8028389.1"/>
    </source>
</evidence>
<dbReference type="PANTHER" id="PTHR37162">
    <property type="entry name" value="HAT FAMILY DIMERISATION DOMAINCONTAINING PROTEIN-RELATED"/>
    <property type="match status" value="1"/>
</dbReference>
<dbReference type="AlphaFoldDB" id="A0A9J6E2K2"/>
<accession>A0A9J6E2K2</accession>
<organism evidence="1 2">
    <name type="scientific">Rhipicephalus microplus</name>
    <name type="common">Cattle tick</name>
    <name type="synonym">Boophilus microplus</name>
    <dbReference type="NCBI Taxonomy" id="6941"/>
    <lineage>
        <taxon>Eukaryota</taxon>
        <taxon>Metazoa</taxon>
        <taxon>Ecdysozoa</taxon>
        <taxon>Arthropoda</taxon>
        <taxon>Chelicerata</taxon>
        <taxon>Arachnida</taxon>
        <taxon>Acari</taxon>
        <taxon>Parasitiformes</taxon>
        <taxon>Ixodida</taxon>
        <taxon>Ixodoidea</taxon>
        <taxon>Ixodidae</taxon>
        <taxon>Rhipicephalinae</taxon>
        <taxon>Rhipicephalus</taxon>
        <taxon>Boophilus</taxon>
    </lineage>
</organism>
<dbReference type="PANTHER" id="PTHR37162:SF1">
    <property type="entry name" value="BED-TYPE DOMAIN-CONTAINING PROTEIN"/>
    <property type="match status" value="1"/>
</dbReference>
<proteinExistence type="predicted"/>